<evidence type="ECO:0000313" key="8">
    <source>
        <dbReference type="EMBL" id="TVU70712.1"/>
    </source>
</evidence>
<dbReference type="InterPro" id="IPR002376">
    <property type="entry name" value="Formyl_transf_N"/>
</dbReference>
<reference evidence="8 9" key="1">
    <citation type="submission" date="2019-07" db="EMBL/GenBank/DDBJ databases">
        <title>Diversity of Bacteria from Kongsfjorden, Arctic.</title>
        <authorList>
            <person name="Yu Y."/>
        </authorList>
    </citation>
    <scope>NUCLEOTIDE SEQUENCE [LARGE SCALE GENOMIC DNA]</scope>
    <source>
        <strain evidence="8 9">SM1923</strain>
    </source>
</reference>
<evidence type="ECO:0000256" key="4">
    <source>
        <dbReference type="ARBA" id="ARBA00038440"/>
    </source>
</evidence>
<evidence type="ECO:0000313" key="9">
    <source>
        <dbReference type="Proteomes" id="UP000319941"/>
    </source>
</evidence>
<dbReference type="CDD" id="cd08645">
    <property type="entry name" value="FMT_core_GART"/>
    <property type="match status" value="1"/>
</dbReference>
<comment type="caution">
    <text evidence="8">The sequence shown here is derived from an EMBL/GenBank/DDBJ whole genome shotgun (WGS) entry which is preliminary data.</text>
</comment>
<protein>
    <recommendedName>
        <fullName evidence="6">Phosphoribosylglycinamide formyltransferase</fullName>
        <ecNumber evidence="6">2.1.2.2</ecNumber>
    </recommendedName>
    <alternativeName>
        <fullName evidence="6">5'-phosphoribosylglycinamide transformylase</fullName>
    </alternativeName>
    <alternativeName>
        <fullName evidence="6">GAR transformylase</fullName>
        <shortName evidence="6">GART</shortName>
    </alternativeName>
</protein>
<sequence>MIDPNTTPTDGSTLGGFGNGFEADDTVERPSVVVLISGSGSNLQALLDAQEHDELGGDVVAVVSNTADAYGLVRAREAGIDAVVLPHTEYDSREAYDSALIKVIERHSPDLVVLAGFMRILTPLFVQYFFGRLLNIHPSLLPAWPGLGTHRKVLDAGESEHGASVHFVTETLDGGPVAIQAVANVLDGDDEASLQERVHTREHLIYPIAVRWALEGRLKLEGDVATLDGHALPVGGLRLSHADVEEELSDELPEDDDE</sequence>
<evidence type="ECO:0000256" key="6">
    <source>
        <dbReference type="HAMAP-Rule" id="MF_01930"/>
    </source>
</evidence>
<gene>
    <name evidence="6 8" type="primary">purN</name>
    <name evidence="8" type="ORF">FQP86_08880</name>
</gene>
<evidence type="ECO:0000256" key="2">
    <source>
        <dbReference type="ARBA" id="ARBA00022679"/>
    </source>
</evidence>
<keyword evidence="3 6" id="KW-0658">Purine biosynthesis</keyword>
<feature type="binding site" evidence="6">
    <location>
        <begin position="118"/>
        <end position="121"/>
    </location>
    <ligand>
        <name>(6R)-10-formyltetrahydrofolate</name>
        <dbReference type="ChEBI" id="CHEBI:195366"/>
    </ligand>
</feature>
<dbReference type="HAMAP" id="MF_01930">
    <property type="entry name" value="PurN"/>
    <property type="match status" value="1"/>
</dbReference>
<dbReference type="InterPro" id="IPR036477">
    <property type="entry name" value="Formyl_transf_N_sf"/>
</dbReference>
<feature type="site" description="Raises pKa of active site His" evidence="6">
    <location>
        <position position="173"/>
    </location>
</feature>
<dbReference type="PANTHER" id="PTHR43369:SF2">
    <property type="entry name" value="PHOSPHORIBOSYLGLYCINAMIDE FORMYLTRANSFERASE"/>
    <property type="match status" value="1"/>
</dbReference>
<dbReference type="Pfam" id="PF00551">
    <property type="entry name" value="Formyl_trans_N"/>
    <property type="match status" value="1"/>
</dbReference>
<evidence type="ECO:0000259" key="7">
    <source>
        <dbReference type="Pfam" id="PF00551"/>
    </source>
</evidence>
<dbReference type="PROSITE" id="PS00373">
    <property type="entry name" value="GART"/>
    <property type="match status" value="1"/>
</dbReference>
<keyword evidence="2 6" id="KW-0808">Transferase</keyword>
<dbReference type="UniPathway" id="UPA00074">
    <property type="reaction ID" value="UER00126"/>
</dbReference>
<dbReference type="PANTHER" id="PTHR43369">
    <property type="entry name" value="PHOSPHORIBOSYLGLYCINAMIDE FORMYLTRANSFERASE"/>
    <property type="match status" value="1"/>
</dbReference>
<proteinExistence type="inferred from homology"/>
<dbReference type="InterPro" id="IPR001555">
    <property type="entry name" value="GART_AS"/>
</dbReference>
<dbReference type="EMBL" id="VNFH01000005">
    <property type="protein sequence ID" value="TVU70712.1"/>
    <property type="molecule type" value="Genomic_DNA"/>
</dbReference>
<comment type="pathway">
    <text evidence="1 6">Purine metabolism; IMP biosynthesis via de novo pathway; N(2)-formyl-N(1)-(5-phospho-D-ribosyl)glycinamide from N(1)-(5-phospho-D-ribosyl)glycinamide (10-formyl THF route): step 1/1.</text>
</comment>
<evidence type="ECO:0000256" key="1">
    <source>
        <dbReference type="ARBA" id="ARBA00005054"/>
    </source>
</evidence>
<dbReference type="OrthoDB" id="9806170at2"/>
<feature type="binding site" evidence="6">
    <location>
        <position position="93"/>
    </location>
    <ligand>
        <name>(6R)-10-formyltetrahydrofolate</name>
        <dbReference type="ChEBI" id="CHEBI:195366"/>
    </ligand>
</feature>
<feature type="binding site" evidence="6">
    <location>
        <begin position="40"/>
        <end position="42"/>
    </location>
    <ligand>
        <name>N(1)-(5-phospho-beta-D-ribosyl)glycinamide</name>
        <dbReference type="ChEBI" id="CHEBI:143788"/>
    </ligand>
</feature>
<dbReference type="Proteomes" id="UP000319941">
    <property type="component" value="Unassembled WGS sequence"/>
</dbReference>
<evidence type="ECO:0000256" key="3">
    <source>
        <dbReference type="ARBA" id="ARBA00022755"/>
    </source>
</evidence>
<dbReference type="GO" id="GO:0005829">
    <property type="term" value="C:cytosol"/>
    <property type="evidence" value="ECO:0007669"/>
    <property type="project" value="TreeGrafter"/>
</dbReference>
<name>A0A558HNJ9_9GAMM</name>
<dbReference type="RefSeq" id="WP_024951823.1">
    <property type="nucleotide sequence ID" value="NZ_CAWOWR010000107.1"/>
</dbReference>
<dbReference type="GO" id="GO:0004644">
    <property type="term" value="F:phosphoribosylglycinamide formyltransferase activity"/>
    <property type="evidence" value="ECO:0007669"/>
    <property type="project" value="UniProtKB-UniRule"/>
</dbReference>
<dbReference type="InterPro" id="IPR004607">
    <property type="entry name" value="GART"/>
</dbReference>
<feature type="domain" description="Formyl transferase N-terminal" evidence="7">
    <location>
        <begin position="32"/>
        <end position="209"/>
    </location>
</feature>
<comment type="function">
    <text evidence="6">Catalyzes the transfer of a formyl group from 10-formyltetrahydrofolate to 5-phospho-ribosyl-glycinamide (GAR), producing 5-phospho-ribosyl-N-formylglycinamide (FGAR) and tetrahydrofolate.</text>
</comment>
<comment type="catalytic activity">
    <reaction evidence="5 6">
        <text>N(1)-(5-phospho-beta-D-ribosyl)glycinamide + (6R)-10-formyltetrahydrofolate = N(2)-formyl-N(1)-(5-phospho-beta-D-ribosyl)glycinamide + (6S)-5,6,7,8-tetrahydrofolate + H(+)</text>
        <dbReference type="Rhea" id="RHEA:15053"/>
        <dbReference type="ChEBI" id="CHEBI:15378"/>
        <dbReference type="ChEBI" id="CHEBI:57453"/>
        <dbReference type="ChEBI" id="CHEBI:143788"/>
        <dbReference type="ChEBI" id="CHEBI:147286"/>
        <dbReference type="ChEBI" id="CHEBI:195366"/>
        <dbReference type="EC" id="2.1.2.2"/>
    </reaction>
</comment>
<feature type="active site" description="Proton donor" evidence="6">
    <location>
        <position position="137"/>
    </location>
</feature>
<feature type="binding site" evidence="6">
    <location>
        <position position="135"/>
    </location>
    <ligand>
        <name>(6R)-10-formyltetrahydrofolate</name>
        <dbReference type="ChEBI" id="CHEBI:195366"/>
    </ligand>
</feature>
<dbReference type="SUPFAM" id="SSF53328">
    <property type="entry name" value="Formyltransferase"/>
    <property type="match status" value="1"/>
</dbReference>
<organism evidence="8 9">
    <name type="scientific">Cobetia crustatorum</name>
    <dbReference type="NCBI Taxonomy" id="553385"/>
    <lineage>
        <taxon>Bacteria</taxon>
        <taxon>Pseudomonadati</taxon>
        <taxon>Pseudomonadota</taxon>
        <taxon>Gammaproteobacteria</taxon>
        <taxon>Oceanospirillales</taxon>
        <taxon>Halomonadaceae</taxon>
        <taxon>Cobetia</taxon>
    </lineage>
</organism>
<dbReference type="GO" id="GO:0006189">
    <property type="term" value="P:'de novo' IMP biosynthetic process"/>
    <property type="evidence" value="ECO:0007669"/>
    <property type="project" value="UniProtKB-UniRule"/>
</dbReference>
<evidence type="ECO:0000256" key="5">
    <source>
        <dbReference type="ARBA" id="ARBA00047664"/>
    </source>
</evidence>
<dbReference type="NCBIfam" id="TIGR00639">
    <property type="entry name" value="PurN"/>
    <property type="match status" value="1"/>
</dbReference>
<accession>A0A558HNJ9</accession>
<dbReference type="EC" id="2.1.2.2" evidence="6"/>
<dbReference type="STRING" id="553385.GCA_000591415_01672"/>
<dbReference type="AlphaFoldDB" id="A0A558HNJ9"/>
<comment type="similarity">
    <text evidence="4 6">Belongs to the GART family.</text>
</comment>
<keyword evidence="9" id="KW-1185">Reference proteome</keyword>
<dbReference type="Gene3D" id="3.40.50.170">
    <property type="entry name" value="Formyl transferase, N-terminal domain"/>
    <property type="match status" value="1"/>
</dbReference>